<feature type="domain" description="Acyl-CoA thioesterase 2 C-terminal" evidence="3">
    <location>
        <begin position="177"/>
        <end position="282"/>
    </location>
</feature>
<dbReference type="Pfam" id="PF13622">
    <property type="entry name" value="4HBT_3"/>
    <property type="match status" value="1"/>
</dbReference>
<reference evidence="5 6" key="1">
    <citation type="submission" date="2024-05" db="EMBL/GenBank/DDBJ databases">
        <title>Microbispora sp.ZYX-F-249.</title>
        <authorList>
            <person name="Xie H."/>
        </authorList>
    </citation>
    <scope>NUCLEOTIDE SEQUENCE [LARGE SCALE GENOMIC DNA]</scope>
    <source>
        <strain evidence="5 6">ZYX-F-249</strain>
    </source>
</reference>
<dbReference type="SUPFAM" id="SSF54637">
    <property type="entry name" value="Thioesterase/thiol ester dehydrase-isomerase"/>
    <property type="match status" value="2"/>
</dbReference>
<evidence type="ECO:0000256" key="2">
    <source>
        <dbReference type="ARBA" id="ARBA00022801"/>
    </source>
</evidence>
<dbReference type="InterPro" id="IPR049449">
    <property type="entry name" value="TesB_ACOT8-like_N"/>
</dbReference>
<dbReference type="Gene3D" id="2.40.160.210">
    <property type="entry name" value="Acyl-CoA thioesterase, double hotdog domain"/>
    <property type="match status" value="1"/>
</dbReference>
<dbReference type="RefSeq" id="WP_346228457.1">
    <property type="nucleotide sequence ID" value="NZ_JBDJAW010000023.1"/>
</dbReference>
<dbReference type="InterPro" id="IPR042171">
    <property type="entry name" value="Acyl-CoA_hotdog"/>
</dbReference>
<organism evidence="5 6">
    <name type="scientific">Microbispora maris</name>
    <dbReference type="NCBI Taxonomy" id="3144104"/>
    <lineage>
        <taxon>Bacteria</taxon>
        <taxon>Bacillati</taxon>
        <taxon>Actinomycetota</taxon>
        <taxon>Actinomycetes</taxon>
        <taxon>Streptosporangiales</taxon>
        <taxon>Streptosporangiaceae</taxon>
        <taxon>Microbispora</taxon>
    </lineage>
</organism>
<dbReference type="PANTHER" id="PTHR11066:SF34">
    <property type="entry name" value="ACYL-COENZYME A THIOESTERASE 8"/>
    <property type="match status" value="1"/>
</dbReference>
<gene>
    <name evidence="5" type="ORF">AAH991_25450</name>
</gene>
<keyword evidence="2" id="KW-0378">Hydrolase</keyword>
<name>A0ABV0ATA5_9ACTN</name>
<protein>
    <submittedName>
        <fullName evidence="5">Acyl-CoA thioesterase II</fullName>
    </submittedName>
</protein>
<evidence type="ECO:0000256" key="1">
    <source>
        <dbReference type="ARBA" id="ARBA00006538"/>
    </source>
</evidence>
<sequence>MNSALKELLDLLDLEQIELDIFRGRSPEERIQRVFGGQVAAQALVAAGRTVPSDRMVHSLHAYFIRPGDPAVPIVYNVERVRDGRSFTTRRITAIQHGKAIFSMSASFHIEEPGVSHQAARMPEVPAPETLPTFQERMLDIVGDEPGWRELLARPRPVDARYVNALTWEAAHDPALVTAENNVWFRYDADLPDDPLLHVVLAAYASDFTLVDTVLLAHGLAWGSSAVSGASLDHAMWFHRPFRADDWLLYAQESPWSGAARGLARGQMFTAAGDLAVSVVQECLVRVSPALHTDVTKS</sequence>
<comment type="caution">
    <text evidence="5">The sequence shown here is derived from an EMBL/GenBank/DDBJ whole genome shotgun (WGS) entry which is preliminary data.</text>
</comment>
<evidence type="ECO:0000313" key="6">
    <source>
        <dbReference type="Proteomes" id="UP001447516"/>
    </source>
</evidence>
<dbReference type="InterPro" id="IPR029069">
    <property type="entry name" value="HotDog_dom_sf"/>
</dbReference>
<evidence type="ECO:0000259" key="3">
    <source>
        <dbReference type="Pfam" id="PF02551"/>
    </source>
</evidence>
<dbReference type="PANTHER" id="PTHR11066">
    <property type="entry name" value="ACYL-COA THIOESTERASE"/>
    <property type="match status" value="1"/>
</dbReference>
<dbReference type="CDD" id="cd03444">
    <property type="entry name" value="Thioesterase_II_repeat1"/>
    <property type="match status" value="1"/>
</dbReference>
<dbReference type="Pfam" id="PF02551">
    <property type="entry name" value="Acyl_CoA_thio"/>
    <property type="match status" value="1"/>
</dbReference>
<dbReference type="InterPro" id="IPR025652">
    <property type="entry name" value="TesB_C"/>
</dbReference>
<dbReference type="EMBL" id="JBDJAW010000023">
    <property type="protein sequence ID" value="MEN3538483.1"/>
    <property type="molecule type" value="Genomic_DNA"/>
</dbReference>
<dbReference type="CDD" id="cd03445">
    <property type="entry name" value="Thioesterase_II_repeat2"/>
    <property type="match status" value="1"/>
</dbReference>
<keyword evidence="6" id="KW-1185">Reference proteome</keyword>
<proteinExistence type="inferred from homology"/>
<comment type="similarity">
    <text evidence="1">Belongs to the C/M/P thioester hydrolase family.</text>
</comment>
<accession>A0ABV0ATA5</accession>
<evidence type="ECO:0000259" key="4">
    <source>
        <dbReference type="Pfam" id="PF13622"/>
    </source>
</evidence>
<dbReference type="InterPro" id="IPR003703">
    <property type="entry name" value="Acyl_CoA_thio"/>
</dbReference>
<dbReference type="Proteomes" id="UP001447516">
    <property type="component" value="Unassembled WGS sequence"/>
</dbReference>
<evidence type="ECO:0000313" key="5">
    <source>
        <dbReference type="EMBL" id="MEN3538483.1"/>
    </source>
</evidence>
<feature type="domain" description="Acyl-CoA thioesterase-like N-terminal HotDog" evidence="4">
    <location>
        <begin position="31"/>
        <end position="109"/>
    </location>
</feature>